<sequence>MAEEEFKYKTPEEIAALPVFPEPEQTDGGSFLGDGQGYVYFITESGNTNYFKVGKTVDPNTRRMNLQTGSPRRLDMSPVCVSSMASAEARVLQVMRENYQSTDGGTEWFYGNVAQAKRLFMSTV</sequence>
<accession>A0AA35SA20</accession>
<dbReference type="InterPro" id="IPR018306">
    <property type="entry name" value="Phage_T5_Orf172_DNA-bd"/>
</dbReference>
<name>A0AA35SA20_GEOBA</name>
<dbReference type="Proteomes" id="UP001174909">
    <property type="component" value="Unassembled WGS sequence"/>
</dbReference>
<evidence type="ECO:0000313" key="2">
    <source>
        <dbReference type="EMBL" id="CAI8025919.1"/>
    </source>
</evidence>
<proteinExistence type="predicted"/>
<dbReference type="Pfam" id="PF10544">
    <property type="entry name" value="T5orf172"/>
    <property type="match status" value="1"/>
</dbReference>
<evidence type="ECO:0000313" key="3">
    <source>
        <dbReference type="Proteomes" id="UP001174909"/>
    </source>
</evidence>
<comment type="caution">
    <text evidence="2">The sequence shown here is derived from an EMBL/GenBank/DDBJ whole genome shotgun (WGS) entry which is preliminary data.</text>
</comment>
<protein>
    <recommendedName>
        <fullName evidence="1">Bacteriophage T5 Orf172 DNA-binding domain-containing protein</fullName>
    </recommendedName>
</protein>
<dbReference type="EMBL" id="CASHTH010002191">
    <property type="protein sequence ID" value="CAI8025919.1"/>
    <property type="molecule type" value="Genomic_DNA"/>
</dbReference>
<keyword evidence="3" id="KW-1185">Reference proteome</keyword>
<evidence type="ECO:0000259" key="1">
    <source>
        <dbReference type="Pfam" id="PF10544"/>
    </source>
</evidence>
<reference evidence="2" key="1">
    <citation type="submission" date="2023-03" db="EMBL/GenBank/DDBJ databases">
        <authorList>
            <person name="Steffen K."/>
            <person name="Cardenas P."/>
        </authorList>
    </citation>
    <scope>NUCLEOTIDE SEQUENCE</scope>
</reference>
<organism evidence="2 3">
    <name type="scientific">Geodia barretti</name>
    <name type="common">Barrett's horny sponge</name>
    <dbReference type="NCBI Taxonomy" id="519541"/>
    <lineage>
        <taxon>Eukaryota</taxon>
        <taxon>Metazoa</taxon>
        <taxon>Porifera</taxon>
        <taxon>Demospongiae</taxon>
        <taxon>Heteroscleromorpha</taxon>
        <taxon>Tetractinellida</taxon>
        <taxon>Astrophorina</taxon>
        <taxon>Geodiidae</taxon>
        <taxon>Geodia</taxon>
    </lineage>
</organism>
<dbReference type="AlphaFoldDB" id="A0AA35SA20"/>
<feature type="domain" description="Bacteriophage T5 Orf172 DNA-binding" evidence="1">
    <location>
        <begin position="37"/>
        <end position="118"/>
    </location>
</feature>
<gene>
    <name evidence="2" type="ORF">GBAR_LOCUS14940</name>
</gene>